<evidence type="ECO:0000259" key="1">
    <source>
        <dbReference type="Pfam" id="PF13472"/>
    </source>
</evidence>
<dbReference type="InterPro" id="IPR036514">
    <property type="entry name" value="SGNH_hydro_sf"/>
</dbReference>
<gene>
    <name evidence="2" type="ORF">TMPK1_03710</name>
</gene>
<dbReference type="RefSeq" id="WP_420241089.1">
    <property type="nucleotide sequence ID" value="NZ_BOPV01000001.1"/>
</dbReference>
<dbReference type="GO" id="GO:0016788">
    <property type="term" value="F:hydrolase activity, acting on ester bonds"/>
    <property type="evidence" value="ECO:0007669"/>
    <property type="project" value="UniProtKB-ARBA"/>
</dbReference>
<protein>
    <recommendedName>
        <fullName evidence="1">SGNH hydrolase-type esterase domain-containing protein</fullName>
    </recommendedName>
</protein>
<organism evidence="2 3">
    <name type="scientific">Roseiterribacter gracilis</name>
    <dbReference type="NCBI Taxonomy" id="2812848"/>
    <lineage>
        <taxon>Bacteria</taxon>
        <taxon>Pseudomonadati</taxon>
        <taxon>Pseudomonadota</taxon>
        <taxon>Alphaproteobacteria</taxon>
        <taxon>Rhodospirillales</taxon>
        <taxon>Roseiterribacteraceae</taxon>
        <taxon>Roseiterribacter</taxon>
    </lineage>
</organism>
<dbReference type="Gene3D" id="3.40.50.1110">
    <property type="entry name" value="SGNH hydrolase"/>
    <property type="match status" value="1"/>
</dbReference>
<dbReference type="SUPFAM" id="SSF52266">
    <property type="entry name" value="SGNH hydrolase"/>
    <property type="match status" value="1"/>
</dbReference>
<evidence type="ECO:0000313" key="2">
    <source>
        <dbReference type="EMBL" id="GIL38134.1"/>
    </source>
</evidence>
<dbReference type="Proteomes" id="UP000681075">
    <property type="component" value="Unassembled WGS sequence"/>
</dbReference>
<dbReference type="EMBL" id="BOPV01000001">
    <property type="protein sequence ID" value="GIL38134.1"/>
    <property type="molecule type" value="Genomic_DNA"/>
</dbReference>
<comment type="caution">
    <text evidence="2">The sequence shown here is derived from an EMBL/GenBank/DDBJ whole genome shotgun (WGS) entry which is preliminary data.</text>
</comment>
<keyword evidence="3" id="KW-1185">Reference proteome</keyword>
<dbReference type="AlphaFoldDB" id="A0A8S8X773"/>
<dbReference type="InterPro" id="IPR013830">
    <property type="entry name" value="SGNH_hydro"/>
</dbReference>
<dbReference type="Pfam" id="PF13472">
    <property type="entry name" value="Lipase_GDSL_2"/>
    <property type="match status" value="1"/>
</dbReference>
<proteinExistence type="predicted"/>
<feature type="domain" description="SGNH hydrolase-type esterase" evidence="1">
    <location>
        <begin position="90"/>
        <end position="227"/>
    </location>
</feature>
<evidence type="ECO:0000313" key="3">
    <source>
        <dbReference type="Proteomes" id="UP000681075"/>
    </source>
</evidence>
<sequence>MLFDTDPIGRRVALAAGVGVAATIAGALARPDIVGRASERLGLYQPDRSETWRDTLAVQLRVDAQAGPGRAVFFGDSHVAGLDVASVTTGALNFGIGGDTVRSLAFRLRFYETAKTARAAVIAVGLNELAGASPERAADMFDDVLKAIAAPQICVCSVFPVDLTMPSVIAKFGRDMNHRIADFNERIAARTAAHKAIFLQSLPQAGGLPEIWHGGDGVHLNATGYKIWASRLRDCPVLQA</sequence>
<accession>A0A8S8X773</accession>
<name>A0A8S8X773_9PROT</name>
<reference evidence="2" key="1">
    <citation type="submission" date="2021-02" db="EMBL/GenBank/DDBJ databases">
        <title>Genome sequence of Rhodospirillales sp. strain TMPK1 isolated from soil.</title>
        <authorList>
            <person name="Nakai R."/>
            <person name="Kusada H."/>
            <person name="Tamaki H."/>
        </authorList>
    </citation>
    <scope>NUCLEOTIDE SEQUENCE</scope>
    <source>
        <strain evidence="2">TMPK1</strain>
    </source>
</reference>